<feature type="compositionally biased region" description="Polar residues" evidence="1">
    <location>
        <begin position="1"/>
        <end position="17"/>
    </location>
</feature>
<accession>A0A0A9WY21</accession>
<organism evidence="2">
    <name type="scientific">Lygus hesperus</name>
    <name type="common">Western plant bug</name>
    <dbReference type="NCBI Taxonomy" id="30085"/>
    <lineage>
        <taxon>Eukaryota</taxon>
        <taxon>Metazoa</taxon>
        <taxon>Ecdysozoa</taxon>
        <taxon>Arthropoda</taxon>
        <taxon>Hexapoda</taxon>
        <taxon>Insecta</taxon>
        <taxon>Pterygota</taxon>
        <taxon>Neoptera</taxon>
        <taxon>Paraneoptera</taxon>
        <taxon>Hemiptera</taxon>
        <taxon>Heteroptera</taxon>
        <taxon>Panheteroptera</taxon>
        <taxon>Cimicomorpha</taxon>
        <taxon>Miridae</taxon>
        <taxon>Mirini</taxon>
        <taxon>Lygus</taxon>
    </lineage>
</organism>
<dbReference type="EMBL" id="GBHO01031000">
    <property type="protein sequence ID" value="JAG12604.1"/>
    <property type="molecule type" value="Transcribed_RNA"/>
</dbReference>
<protein>
    <submittedName>
        <fullName evidence="2">Deoxyribose-phosphate aldolase</fullName>
    </submittedName>
</protein>
<evidence type="ECO:0000313" key="2">
    <source>
        <dbReference type="EMBL" id="JAG12604.1"/>
    </source>
</evidence>
<reference evidence="3" key="3">
    <citation type="journal article" date="2016" name="Gigascience">
        <title>De novo construction of an expanded transcriptome assembly for the western tarnished plant bug, Lygus hesperus.</title>
        <authorList>
            <person name="Tassone E.E."/>
            <person name="Geib S.M."/>
            <person name="Hall B."/>
            <person name="Fabrick J.A."/>
            <person name="Brent C.S."/>
            <person name="Hull J.J."/>
        </authorList>
    </citation>
    <scope>NUCLEOTIDE SEQUENCE</scope>
</reference>
<evidence type="ECO:0000313" key="3">
    <source>
        <dbReference type="EMBL" id="JAQ16744.1"/>
    </source>
</evidence>
<gene>
    <name evidence="2" type="primary">deoC_3</name>
    <name evidence="2" type="ORF">CM83_11880</name>
    <name evidence="3" type="ORF">g.15714</name>
</gene>
<proteinExistence type="predicted"/>
<dbReference type="AlphaFoldDB" id="A0A0A9WY21"/>
<reference evidence="2" key="2">
    <citation type="submission" date="2014-07" db="EMBL/GenBank/DDBJ databases">
        <authorList>
            <person name="Hull J."/>
        </authorList>
    </citation>
    <scope>NUCLEOTIDE SEQUENCE</scope>
</reference>
<reference evidence="2" key="1">
    <citation type="journal article" date="2014" name="PLoS ONE">
        <title>Transcriptome-Based Identification of ABC Transporters in the Western Tarnished Plant Bug Lygus hesperus.</title>
        <authorList>
            <person name="Hull J.J."/>
            <person name="Chaney K."/>
            <person name="Geib S.M."/>
            <person name="Fabrick J.A."/>
            <person name="Brent C.S."/>
            <person name="Walsh D."/>
            <person name="Lavine L.C."/>
        </authorList>
    </citation>
    <scope>NUCLEOTIDE SEQUENCE</scope>
</reference>
<dbReference type="EMBL" id="GDHC01001885">
    <property type="protein sequence ID" value="JAQ16744.1"/>
    <property type="molecule type" value="Transcribed_RNA"/>
</dbReference>
<feature type="region of interest" description="Disordered" evidence="1">
    <location>
        <begin position="1"/>
        <end position="24"/>
    </location>
</feature>
<name>A0A0A9WY21_LYGHE</name>
<evidence type="ECO:0000256" key="1">
    <source>
        <dbReference type="SAM" id="MobiDB-lite"/>
    </source>
</evidence>
<sequence length="127" mass="14423">MRAQQHAKTPTPNTHETTAVPLGGKRIPQGMEYHQHWIELPEYTGTSVLDPTAYGEDYERLYTLRQRYLAAKQVVQAIFPPLYALLHQQTASCDAGLTYTKTLQSLQDLIHSGTFTYVSVRQHECCT</sequence>